<keyword evidence="1" id="KW-0812">Transmembrane</keyword>
<dbReference type="PANTHER" id="PTHR15390:SF0">
    <property type="entry name" value="NEUROMEDIN-U"/>
    <property type="match status" value="1"/>
</dbReference>
<dbReference type="InterPro" id="IPR042384">
    <property type="entry name" value="NMU"/>
</dbReference>
<dbReference type="GO" id="GO:0042922">
    <property type="term" value="F:neuromedin U receptor binding"/>
    <property type="evidence" value="ECO:0007669"/>
    <property type="project" value="InterPro"/>
</dbReference>
<dbReference type="GO" id="GO:0045987">
    <property type="term" value="P:positive regulation of smooth muscle contraction"/>
    <property type="evidence" value="ECO:0007669"/>
    <property type="project" value="TreeGrafter"/>
</dbReference>
<evidence type="ECO:0000313" key="3">
    <source>
        <dbReference type="Proteomes" id="UP000694545"/>
    </source>
</evidence>
<sequence>MIKIKVLPSNLEIICKTPQLYCSAMQISCHILSLKSTIANILKTVTVSTLLHYFTLPLRNPCQLFPQEIDEKDNTKRVIKSTFNFFEPFLFHYSKTHDTGNSNILSSVLHPLLQLIPQLHERRLKRNKVDAFLPILPFISYFLFIFTMREREKLGTASESRFN</sequence>
<dbReference type="AlphaFoldDB" id="A0A8D2LUV3"/>
<dbReference type="GO" id="GO:0050806">
    <property type="term" value="P:positive regulation of synaptic transmission"/>
    <property type="evidence" value="ECO:0007669"/>
    <property type="project" value="TreeGrafter"/>
</dbReference>
<dbReference type="GO" id="GO:0007218">
    <property type="term" value="P:neuropeptide signaling pathway"/>
    <property type="evidence" value="ECO:0007669"/>
    <property type="project" value="TreeGrafter"/>
</dbReference>
<keyword evidence="1" id="KW-1133">Transmembrane helix</keyword>
<evidence type="ECO:0000313" key="2">
    <source>
        <dbReference type="Ensembl" id="ENSVKKP00000027958.1"/>
    </source>
</evidence>
<keyword evidence="3" id="KW-1185">Reference proteome</keyword>
<organism evidence="2 3">
    <name type="scientific">Varanus komodoensis</name>
    <name type="common">Komodo dragon</name>
    <dbReference type="NCBI Taxonomy" id="61221"/>
    <lineage>
        <taxon>Eukaryota</taxon>
        <taxon>Metazoa</taxon>
        <taxon>Chordata</taxon>
        <taxon>Craniata</taxon>
        <taxon>Vertebrata</taxon>
        <taxon>Euteleostomi</taxon>
        <taxon>Lepidosauria</taxon>
        <taxon>Squamata</taxon>
        <taxon>Bifurcata</taxon>
        <taxon>Unidentata</taxon>
        <taxon>Episquamata</taxon>
        <taxon>Toxicofera</taxon>
        <taxon>Anguimorpha</taxon>
        <taxon>Paleoanguimorpha</taxon>
        <taxon>Varanoidea</taxon>
        <taxon>Varanidae</taxon>
        <taxon>Varanus</taxon>
    </lineage>
</organism>
<accession>A0A8D2LUV3</accession>
<dbReference type="GO" id="GO:0043195">
    <property type="term" value="C:terminal bouton"/>
    <property type="evidence" value="ECO:0007669"/>
    <property type="project" value="TreeGrafter"/>
</dbReference>
<evidence type="ECO:0000256" key="1">
    <source>
        <dbReference type="SAM" id="Phobius"/>
    </source>
</evidence>
<reference evidence="2" key="2">
    <citation type="submission" date="2025-09" db="UniProtKB">
        <authorList>
            <consortium name="Ensembl"/>
        </authorList>
    </citation>
    <scope>IDENTIFICATION</scope>
</reference>
<name>A0A8D2LUV3_VARKO</name>
<keyword evidence="1" id="KW-0472">Membrane</keyword>
<feature type="transmembrane region" description="Helical" evidence="1">
    <location>
        <begin position="131"/>
        <end position="148"/>
    </location>
</feature>
<dbReference type="PANTHER" id="PTHR15390">
    <property type="entry name" value="NEUROMEDIN-U"/>
    <property type="match status" value="1"/>
</dbReference>
<reference evidence="2" key="1">
    <citation type="submission" date="2025-08" db="UniProtKB">
        <authorList>
            <consortium name="Ensembl"/>
        </authorList>
    </citation>
    <scope>IDENTIFICATION</scope>
</reference>
<proteinExistence type="predicted"/>
<dbReference type="Proteomes" id="UP000694545">
    <property type="component" value="Unplaced"/>
</dbReference>
<dbReference type="Ensembl" id="ENSVKKT00000028631.1">
    <property type="protein sequence ID" value="ENSVKKP00000027958.1"/>
    <property type="gene ID" value="ENSVKKG00000018122.1"/>
</dbReference>
<protein>
    <submittedName>
        <fullName evidence="2">Uncharacterized protein</fullName>
    </submittedName>
</protein>